<evidence type="ECO:0000313" key="2">
    <source>
        <dbReference type="EMBL" id="KAK7391187.1"/>
    </source>
</evidence>
<comment type="caution">
    <text evidence="2">The sequence shown here is derived from an EMBL/GenBank/DDBJ whole genome shotgun (WGS) entry which is preliminary data.</text>
</comment>
<feature type="region of interest" description="Disordered" evidence="1">
    <location>
        <begin position="70"/>
        <end position="122"/>
    </location>
</feature>
<gene>
    <name evidence="2" type="ORF">VNO78_19599</name>
</gene>
<accession>A0AAN9S8E1</accession>
<sequence length="122" mass="12806">MYLKKNSRSEKGYQIIQGVGRNTATLNITQAPTPPAVEGVGRNTATLNITQAPTPPAVEGAVLHPPPHLFPKSRKRKVNANGPCKISKYGSTLAKGSEGARDVPSTTGIEDDGAAMTTSQPQ</sequence>
<dbReference type="AlphaFoldDB" id="A0AAN9S8E1"/>
<name>A0AAN9S8E1_PSOTE</name>
<evidence type="ECO:0000313" key="3">
    <source>
        <dbReference type="Proteomes" id="UP001386955"/>
    </source>
</evidence>
<evidence type="ECO:0000256" key="1">
    <source>
        <dbReference type="SAM" id="MobiDB-lite"/>
    </source>
</evidence>
<proteinExistence type="predicted"/>
<protein>
    <submittedName>
        <fullName evidence="2">Uncharacterized protein</fullName>
    </submittedName>
</protein>
<reference evidence="2 3" key="1">
    <citation type="submission" date="2024-01" db="EMBL/GenBank/DDBJ databases">
        <title>The genomes of 5 underutilized Papilionoideae crops provide insights into root nodulation and disease resistanc.</title>
        <authorList>
            <person name="Jiang F."/>
        </authorList>
    </citation>
    <scope>NUCLEOTIDE SEQUENCE [LARGE SCALE GENOMIC DNA]</scope>
    <source>
        <strain evidence="2">DUOXIRENSHENG_FW03</strain>
        <tissue evidence="2">Leaves</tissue>
    </source>
</reference>
<keyword evidence="3" id="KW-1185">Reference proteome</keyword>
<dbReference type="Proteomes" id="UP001386955">
    <property type="component" value="Unassembled WGS sequence"/>
</dbReference>
<organism evidence="2 3">
    <name type="scientific">Psophocarpus tetragonolobus</name>
    <name type="common">Winged bean</name>
    <name type="synonym">Dolichos tetragonolobus</name>
    <dbReference type="NCBI Taxonomy" id="3891"/>
    <lineage>
        <taxon>Eukaryota</taxon>
        <taxon>Viridiplantae</taxon>
        <taxon>Streptophyta</taxon>
        <taxon>Embryophyta</taxon>
        <taxon>Tracheophyta</taxon>
        <taxon>Spermatophyta</taxon>
        <taxon>Magnoliopsida</taxon>
        <taxon>eudicotyledons</taxon>
        <taxon>Gunneridae</taxon>
        <taxon>Pentapetalae</taxon>
        <taxon>rosids</taxon>
        <taxon>fabids</taxon>
        <taxon>Fabales</taxon>
        <taxon>Fabaceae</taxon>
        <taxon>Papilionoideae</taxon>
        <taxon>50 kb inversion clade</taxon>
        <taxon>NPAAA clade</taxon>
        <taxon>indigoferoid/millettioid clade</taxon>
        <taxon>Phaseoleae</taxon>
        <taxon>Psophocarpus</taxon>
    </lineage>
</organism>
<dbReference type="EMBL" id="JAYMYS010000005">
    <property type="protein sequence ID" value="KAK7391187.1"/>
    <property type="molecule type" value="Genomic_DNA"/>
</dbReference>